<dbReference type="Gene3D" id="3.40.50.2000">
    <property type="entry name" value="Glycogen Phosphorylase B"/>
    <property type="match status" value="2"/>
</dbReference>
<dbReference type="Pfam" id="PF13692">
    <property type="entry name" value="Glyco_trans_1_4"/>
    <property type="match status" value="1"/>
</dbReference>
<dbReference type="PANTHER" id="PTHR12526">
    <property type="entry name" value="GLYCOSYLTRANSFERASE"/>
    <property type="match status" value="1"/>
</dbReference>
<dbReference type="NCBIfam" id="TIGR03087">
    <property type="entry name" value="stp1"/>
    <property type="match status" value="1"/>
</dbReference>
<organism evidence="1 2">
    <name type="scientific">Nitrosospira multiformis</name>
    <dbReference type="NCBI Taxonomy" id="1231"/>
    <lineage>
        <taxon>Bacteria</taxon>
        <taxon>Pseudomonadati</taxon>
        <taxon>Pseudomonadota</taxon>
        <taxon>Betaproteobacteria</taxon>
        <taxon>Nitrosomonadales</taxon>
        <taxon>Nitrosomonadaceae</taxon>
        <taxon>Nitrosospira</taxon>
    </lineage>
</organism>
<dbReference type="PANTHER" id="PTHR12526:SF600">
    <property type="entry name" value="GLYCOSYL TRANSFERASE GROUP 1"/>
    <property type="match status" value="1"/>
</dbReference>
<dbReference type="CDD" id="cd03801">
    <property type="entry name" value="GT4_PimA-like"/>
    <property type="match status" value="1"/>
</dbReference>
<dbReference type="Proteomes" id="UP000183898">
    <property type="component" value="Unassembled WGS sequence"/>
</dbReference>
<dbReference type="SUPFAM" id="SSF53756">
    <property type="entry name" value="UDP-Glycosyltransferase/glycogen phosphorylase"/>
    <property type="match status" value="1"/>
</dbReference>
<sequence length="401" mass="45524">MRELLYLVHRIPYPPNKGDKIRSYHLLEHLAHHHRVHLGTFIDDEGDWKYIEKVRSLCGETCFINLHPGMARVRSLSGLLCGKPLTLPYYWSPRLQAWVNHVLGTRPVENILIFSSGMAQYVSRVPHIRRIIDFVDIDSDKWMQYSTSAGWPMNWIYRRESRLLLGYEKEIARAFDSATFVSETEADLFHRLLPEAAAKVTHFNNGVDANYFSPQNSYPNPYPEGKRVLVFTGAMDYRANVDAVAWFARSVFPAIRARLPEVEFYIVGARPSDTVAALAAFPGIRVTGFVSDVRPYLAHASLVVAPLRIARGIQNKVLEAMAMEKIVIASPAAAEGIRARREEELVVALDEQDFTHRVISFLQDGARPGICRAARVRVLEDYSWKNGLGRIDRLLSQPQAV</sequence>
<dbReference type="EMBL" id="FOCT01000009">
    <property type="protein sequence ID" value="SEN98698.1"/>
    <property type="molecule type" value="Genomic_DNA"/>
</dbReference>
<proteinExistence type="predicted"/>
<dbReference type="AlphaFoldDB" id="A0A1H8L208"/>
<dbReference type="GO" id="GO:0016757">
    <property type="term" value="F:glycosyltransferase activity"/>
    <property type="evidence" value="ECO:0007669"/>
    <property type="project" value="TreeGrafter"/>
</dbReference>
<accession>A0A1H8L208</accession>
<name>A0A1H8L208_9PROT</name>
<dbReference type="RefSeq" id="WP_074747302.1">
    <property type="nucleotide sequence ID" value="NZ_FOCT01000009.1"/>
</dbReference>
<reference evidence="1 2" key="1">
    <citation type="submission" date="2016-10" db="EMBL/GenBank/DDBJ databases">
        <authorList>
            <person name="de Groot N.N."/>
        </authorList>
    </citation>
    <scope>NUCLEOTIDE SEQUENCE [LARGE SCALE GENOMIC DNA]</scope>
    <source>
        <strain evidence="1 2">Nl18</strain>
    </source>
</reference>
<protein>
    <submittedName>
        <fullName evidence="1">Sugar transferase, PEP-CTERM/EpsH1 system associated</fullName>
    </submittedName>
</protein>
<evidence type="ECO:0000313" key="2">
    <source>
        <dbReference type="Proteomes" id="UP000183898"/>
    </source>
</evidence>
<keyword evidence="1" id="KW-0808">Transferase</keyword>
<dbReference type="InterPro" id="IPR017521">
    <property type="entry name" value="Sugar_tfrase_PEP-CTERM_Stp1"/>
</dbReference>
<gene>
    <name evidence="1" type="ORF">SAMN05216404_109139</name>
</gene>
<evidence type="ECO:0000313" key="1">
    <source>
        <dbReference type="EMBL" id="SEN98698.1"/>
    </source>
</evidence>